<protein>
    <submittedName>
        <fullName evidence="6">ABC transporter, ATP-binding protein</fullName>
    </submittedName>
</protein>
<evidence type="ECO:0000256" key="2">
    <source>
        <dbReference type="ARBA" id="ARBA00022741"/>
    </source>
</evidence>
<dbReference type="PANTHER" id="PTHR24220:SF692">
    <property type="entry name" value="ABC TRANSPORTER DOMAIN-CONTAINING PROTEIN"/>
    <property type="match status" value="1"/>
</dbReference>
<dbReference type="CDD" id="cd03255">
    <property type="entry name" value="ABC_MJ0796_LolCDE_FtsE"/>
    <property type="match status" value="1"/>
</dbReference>
<dbReference type="GO" id="GO:0005886">
    <property type="term" value="C:plasma membrane"/>
    <property type="evidence" value="ECO:0007669"/>
    <property type="project" value="TreeGrafter"/>
</dbReference>
<dbReference type="GO" id="GO:0005524">
    <property type="term" value="F:ATP binding"/>
    <property type="evidence" value="ECO:0007669"/>
    <property type="project" value="UniProtKB-KW"/>
</dbReference>
<dbReference type="InterPro" id="IPR003439">
    <property type="entry name" value="ABC_transporter-like_ATP-bd"/>
</dbReference>
<dbReference type="PROSITE" id="PS00211">
    <property type="entry name" value="ABC_TRANSPORTER_1"/>
    <property type="match status" value="1"/>
</dbReference>
<keyword evidence="2" id="KW-0547">Nucleotide-binding</keyword>
<comment type="caution">
    <text evidence="6">The sequence shown here is derived from an EMBL/GenBank/DDBJ whole genome shotgun (WGS) entry which is preliminary data.</text>
</comment>
<evidence type="ECO:0000313" key="7">
    <source>
        <dbReference type="Proteomes" id="UP000005798"/>
    </source>
</evidence>
<dbReference type="InterPro" id="IPR003593">
    <property type="entry name" value="AAA+_ATPase"/>
</dbReference>
<evidence type="ECO:0000313" key="6">
    <source>
        <dbReference type="EMBL" id="EDS17881.1"/>
    </source>
</evidence>
<dbReference type="InterPro" id="IPR027417">
    <property type="entry name" value="P-loop_NTPase"/>
</dbReference>
<dbReference type="Proteomes" id="UP000005798">
    <property type="component" value="Unassembled WGS sequence"/>
</dbReference>
<dbReference type="InterPro" id="IPR015854">
    <property type="entry name" value="ABC_transpr_LolD-like"/>
</dbReference>
<dbReference type="HOGENOM" id="CLU_047531_0_0_9"/>
<dbReference type="FunFam" id="3.40.50.300:FF:000032">
    <property type="entry name" value="Export ABC transporter ATP-binding protein"/>
    <property type="match status" value="1"/>
</dbReference>
<evidence type="ECO:0000259" key="5">
    <source>
        <dbReference type="PROSITE" id="PS50893"/>
    </source>
</evidence>
<evidence type="ECO:0000256" key="1">
    <source>
        <dbReference type="ARBA" id="ARBA00022448"/>
    </source>
</evidence>
<evidence type="ECO:0000256" key="3">
    <source>
        <dbReference type="ARBA" id="ARBA00022840"/>
    </source>
</evidence>
<proteinExistence type="predicted"/>
<dbReference type="Gene3D" id="3.40.50.300">
    <property type="entry name" value="P-loop containing nucleotide triphosphate hydrolases"/>
    <property type="match status" value="1"/>
</dbReference>
<keyword evidence="1" id="KW-0813">Transport</keyword>
<dbReference type="EMBL" id="ABFX02000008">
    <property type="protein sequence ID" value="EDS17881.1"/>
    <property type="molecule type" value="Genomic_DNA"/>
</dbReference>
<dbReference type="Pfam" id="PF00005">
    <property type="entry name" value="ABC_tran"/>
    <property type="match status" value="1"/>
</dbReference>
<evidence type="ECO:0000256" key="4">
    <source>
        <dbReference type="SAM" id="MobiDB-lite"/>
    </source>
</evidence>
<reference evidence="6" key="1">
    <citation type="submission" date="2007-11" db="EMBL/GenBank/DDBJ databases">
        <authorList>
            <person name="Fulton L."/>
            <person name="Clifton S."/>
            <person name="Fulton B."/>
            <person name="Xu J."/>
            <person name="Minx P."/>
            <person name="Pepin K.H."/>
            <person name="Johnson M."/>
            <person name="Thiruvilangam P."/>
            <person name="Bhonagiri V."/>
            <person name="Nash W.E."/>
            <person name="Mardis E.R."/>
            <person name="Wilson R.K."/>
        </authorList>
    </citation>
    <scope>NUCLEOTIDE SEQUENCE [LARGE SCALE GENOMIC DNA]</scope>
    <source>
        <strain evidence="6">DSM 1402</strain>
    </source>
</reference>
<accession>B0N7U3</accession>
<feature type="compositionally biased region" description="Basic and acidic residues" evidence="4">
    <location>
        <begin position="267"/>
        <end position="292"/>
    </location>
</feature>
<reference evidence="6" key="2">
    <citation type="submission" date="2014-06" db="EMBL/GenBank/DDBJ databases">
        <title>Draft genome sequence of Clostridium ramosum(DSM 1402).</title>
        <authorList>
            <person name="Sudarsanam P."/>
            <person name="Ley R."/>
            <person name="Guruge J."/>
            <person name="Turnbaugh P.J."/>
            <person name="Mahowald M."/>
            <person name="Liep D."/>
            <person name="Gordon J."/>
        </authorList>
    </citation>
    <scope>NUCLEOTIDE SEQUENCE</scope>
    <source>
        <strain evidence="6">DSM 1402</strain>
    </source>
</reference>
<dbReference type="SUPFAM" id="SSF52540">
    <property type="entry name" value="P-loop containing nucleoside triphosphate hydrolases"/>
    <property type="match status" value="1"/>
</dbReference>
<gene>
    <name evidence="6" type="ORF">CLORAM_02676</name>
</gene>
<dbReference type="GO" id="GO:0022857">
    <property type="term" value="F:transmembrane transporter activity"/>
    <property type="evidence" value="ECO:0007669"/>
    <property type="project" value="TreeGrafter"/>
</dbReference>
<dbReference type="GO" id="GO:0098796">
    <property type="term" value="C:membrane protein complex"/>
    <property type="evidence" value="ECO:0007669"/>
    <property type="project" value="UniProtKB-ARBA"/>
</dbReference>
<dbReference type="RefSeq" id="WP_003538679.1">
    <property type="nucleotide sequence ID" value="NZ_DS499659.1"/>
</dbReference>
<keyword evidence="7" id="KW-1185">Reference proteome</keyword>
<feature type="domain" description="ABC transporter" evidence="5">
    <location>
        <begin position="15"/>
        <end position="250"/>
    </location>
</feature>
<dbReference type="AlphaFoldDB" id="B0N7U3"/>
<dbReference type="PANTHER" id="PTHR24220">
    <property type="entry name" value="IMPORT ATP-BINDING PROTEIN"/>
    <property type="match status" value="1"/>
</dbReference>
<dbReference type="GO" id="GO:0016887">
    <property type="term" value="F:ATP hydrolysis activity"/>
    <property type="evidence" value="ECO:0007669"/>
    <property type="project" value="InterPro"/>
</dbReference>
<dbReference type="InterPro" id="IPR017911">
    <property type="entry name" value="MacB-like_ATP-bd"/>
</dbReference>
<sequence length="461" mass="53068">MMSDILITANNISKIYDQDILLKRGANFYALRNVDFILEEGDFISVMGPSGSGKSTLLNCLSTLDEVSSGAVKIFNRFVGEMNDAELSDYRNRYLGFIFQNHNLVPSLSVFDNIATPLILNEVSPQEIKERVNEIGERLNISHTLYKKPNECSGGERQRVAIARAIVTKPKIVVCDEPTGNLDSKNSHEVLEILRELNQQGTSIILVTHDNMIASYAKKFLYLRDGQIINRIDCQNGSQVDFFNEIVKITTQDSLLKLFNPQNNLKKESKKEFQEREIKNSVGEKTEDRKNENTTSQVKVETFEPKKSTTARLIVYAIFDGLEYDEASALRNRVLNFDKDAVRFNNTNYEEIEIPYGEIKSTKISMCSRSIISWPMPEFRFYLDLDIITKDNNICRFEVLNQRNALSLFDTLENHQIVMEDPYGIVTLYRSKPDDLVRHRYLLYNFKKIAKEYNLDNPRNL</sequence>
<feature type="region of interest" description="Disordered" evidence="4">
    <location>
        <begin position="267"/>
        <end position="297"/>
    </location>
</feature>
<dbReference type="eggNOG" id="COG1136">
    <property type="taxonomic scope" value="Bacteria"/>
</dbReference>
<dbReference type="SMART" id="SM00382">
    <property type="entry name" value="AAA"/>
    <property type="match status" value="1"/>
</dbReference>
<keyword evidence="3 6" id="KW-0067">ATP-binding</keyword>
<dbReference type="PROSITE" id="PS50893">
    <property type="entry name" value="ABC_TRANSPORTER_2"/>
    <property type="match status" value="1"/>
</dbReference>
<name>B0N7U3_9FIRM</name>
<dbReference type="InterPro" id="IPR017871">
    <property type="entry name" value="ABC_transporter-like_CS"/>
</dbReference>
<organism evidence="6 7">
    <name type="scientific">Thomasclavelia ramosa DSM 1402</name>
    <dbReference type="NCBI Taxonomy" id="445974"/>
    <lineage>
        <taxon>Bacteria</taxon>
        <taxon>Bacillati</taxon>
        <taxon>Bacillota</taxon>
        <taxon>Erysipelotrichia</taxon>
        <taxon>Erysipelotrichales</taxon>
        <taxon>Coprobacillaceae</taxon>
        <taxon>Thomasclavelia</taxon>
    </lineage>
</organism>